<dbReference type="Proteomes" id="UP000011546">
    <property type="component" value="Unassembled WGS sequence"/>
</dbReference>
<reference evidence="5 6" key="1">
    <citation type="journal article" date="2014" name="PLoS Genet.">
        <title>Phylogenetically driven sequencing of extremely halophilic archaea reveals strategies for static and dynamic osmo-response.</title>
        <authorList>
            <person name="Becker E.A."/>
            <person name="Seitzer P.M."/>
            <person name="Tritt A."/>
            <person name="Larsen D."/>
            <person name="Krusor M."/>
            <person name="Yao A.I."/>
            <person name="Wu D."/>
            <person name="Madern D."/>
            <person name="Eisen J.A."/>
            <person name="Darling A.E."/>
            <person name="Facciotti M.T."/>
        </authorList>
    </citation>
    <scope>NUCLEOTIDE SEQUENCE [LARGE SCALE GENOMIC DNA]</scope>
    <source>
        <strain evidence="5 6">JCM 14978</strain>
    </source>
</reference>
<dbReference type="OrthoDB" id="6529at2157"/>
<dbReference type="AlphaFoldDB" id="M0NNK8"/>
<accession>M0NNK8</accession>
<dbReference type="Pfam" id="PF01242">
    <property type="entry name" value="PTPS"/>
    <property type="match status" value="1"/>
</dbReference>
<evidence type="ECO:0000256" key="4">
    <source>
        <dbReference type="ARBA" id="ARBA00023239"/>
    </source>
</evidence>
<dbReference type="GO" id="GO:0046872">
    <property type="term" value="F:metal ion binding"/>
    <property type="evidence" value="ECO:0007669"/>
    <property type="project" value="UniProtKB-KW"/>
</dbReference>
<dbReference type="STRING" id="1230456.C468_14742"/>
<keyword evidence="4" id="KW-0456">Lyase</keyword>
<dbReference type="EMBL" id="AOJH01000087">
    <property type="protein sequence ID" value="EMA59376.1"/>
    <property type="molecule type" value="Genomic_DNA"/>
</dbReference>
<dbReference type="RefSeq" id="WP_008849612.1">
    <property type="nucleotide sequence ID" value="NZ_AOJH01000087.1"/>
</dbReference>
<dbReference type="PANTHER" id="PTHR12589:SF7">
    <property type="entry name" value="6-PYRUVOYL TETRAHYDROBIOPTERIN SYNTHASE"/>
    <property type="match status" value="1"/>
</dbReference>
<organism evidence="5 6">
    <name type="scientific">Halorubrum kocurii JCM 14978</name>
    <dbReference type="NCBI Taxonomy" id="1230456"/>
    <lineage>
        <taxon>Archaea</taxon>
        <taxon>Methanobacteriati</taxon>
        <taxon>Methanobacteriota</taxon>
        <taxon>Stenosarchaea group</taxon>
        <taxon>Halobacteria</taxon>
        <taxon>Halobacteriales</taxon>
        <taxon>Haloferacaceae</taxon>
        <taxon>Halorubrum</taxon>
    </lineage>
</organism>
<keyword evidence="3" id="KW-0862">Zinc</keyword>
<name>M0NNK8_9EURY</name>
<dbReference type="SUPFAM" id="SSF55620">
    <property type="entry name" value="Tetrahydrobiopterin biosynthesis enzymes-like"/>
    <property type="match status" value="1"/>
</dbReference>
<sequence>MYAVTVTEAFVAQHYLTVPNPPAEEAALHSHAFEAEVTFRGSELGEHGYLLDIDLARAAVADAVDAYRDETLNEHLAGNPSVERLARALFDRLADLDAPAVEELTVAVHEDDTALVRYTGSLS</sequence>
<comment type="caution">
    <text evidence="5">The sequence shown here is derived from an EMBL/GenBank/DDBJ whole genome shotgun (WGS) entry which is preliminary data.</text>
</comment>
<dbReference type="InterPro" id="IPR007115">
    <property type="entry name" value="6-PTP_synth/QueD"/>
</dbReference>
<dbReference type="PANTHER" id="PTHR12589">
    <property type="entry name" value="PYRUVOYL TETRAHYDROBIOPTERIN SYNTHASE"/>
    <property type="match status" value="1"/>
</dbReference>
<dbReference type="InterPro" id="IPR038418">
    <property type="entry name" value="6-PTP_synth/QueD_sf"/>
</dbReference>
<comment type="cofactor">
    <cofactor evidence="1">
        <name>Zn(2+)</name>
        <dbReference type="ChEBI" id="CHEBI:29105"/>
    </cofactor>
</comment>
<evidence type="ECO:0000313" key="6">
    <source>
        <dbReference type="Proteomes" id="UP000011546"/>
    </source>
</evidence>
<dbReference type="PATRIC" id="fig|1230456.3.peg.2938"/>
<protein>
    <submittedName>
        <fullName evidence="5">6-pyruvoyltetrahydropterin synthase</fullName>
    </submittedName>
</protein>
<evidence type="ECO:0000256" key="2">
    <source>
        <dbReference type="ARBA" id="ARBA00022723"/>
    </source>
</evidence>
<gene>
    <name evidence="5" type="ORF">C468_14742</name>
</gene>
<proteinExistence type="predicted"/>
<evidence type="ECO:0000256" key="3">
    <source>
        <dbReference type="ARBA" id="ARBA00022833"/>
    </source>
</evidence>
<evidence type="ECO:0000256" key="1">
    <source>
        <dbReference type="ARBA" id="ARBA00001947"/>
    </source>
</evidence>
<dbReference type="Gene3D" id="3.30.479.10">
    <property type="entry name" value="6-pyruvoyl tetrahydropterin synthase/QueD"/>
    <property type="match status" value="1"/>
</dbReference>
<keyword evidence="2" id="KW-0479">Metal-binding</keyword>
<keyword evidence="6" id="KW-1185">Reference proteome</keyword>
<dbReference type="GO" id="GO:0016829">
    <property type="term" value="F:lyase activity"/>
    <property type="evidence" value="ECO:0007669"/>
    <property type="project" value="UniProtKB-KW"/>
</dbReference>
<evidence type="ECO:0000313" key="5">
    <source>
        <dbReference type="EMBL" id="EMA59376.1"/>
    </source>
</evidence>